<feature type="compositionally biased region" description="Low complexity" evidence="9">
    <location>
        <begin position="550"/>
        <end position="569"/>
    </location>
</feature>
<evidence type="ECO:0000256" key="7">
    <source>
        <dbReference type="ARBA" id="ARBA00023136"/>
    </source>
</evidence>
<dbReference type="SUPFAM" id="SSF50630">
    <property type="entry name" value="Acid proteases"/>
    <property type="match status" value="1"/>
</dbReference>
<keyword evidence="5" id="KW-0378">Hydrolase</keyword>
<feature type="region of interest" description="Disordered" evidence="9">
    <location>
        <begin position="550"/>
        <end position="572"/>
    </location>
</feature>
<keyword evidence="14" id="KW-1185">Reference proteome</keyword>
<keyword evidence="4 11" id="KW-0732">Signal</keyword>
<evidence type="ECO:0000256" key="6">
    <source>
        <dbReference type="ARBA" id="ARBA00022989"/>
    </source>
</evidence>
<evidence type="ECO:0000256" key="8">
    <source>
        <dbReference type="ARBA" id="ARBA00046288"/>
    </source>
</evidence>
<organism evidence="13 14">
    <name type="scientific">Cyclotella cryptica</name>
    <dbReference type="NCBI Taxonomy" id="29204"/>
    <lineage>
        <taxon>Eukaryota</taxon>
        <taxon>Sar</taxon>
        <taxon>Stramenopiles</taxon>
        <taxon>Ochrophyta</taxon>
        <taxon>Bacillariophyta</taxon>
        <taxon>Coscinodiscophyceae</taxon>
        <taxon>Thalassiosirophycidae</taxon>
        <taxon>Stephanodiscales</taxon>
        <taxon>Stephanodiscaceae</taxon>
        <taxon>Cyclotella</taxon>
    </lineage>
</organism>
<feature type="chain" id="PRO_5044849336" description="Peptidase A1 domain-containing protein" evidence="11">
    <location>
        <begin position="36"/>
        <end position="808"/>
    </location>
</feature>
<evidence type="ECO:0000256" key="2">
    <source>
        <dbReference type="ARBA" id="ARBA00022670"/>
    </source>
</evidence>
<comment type="similarity">
    <text evidence="1">Belongs to the peptidase A1 family.</text>
</comment>
<dbReference type="GO" id="GO:0006508">
    <property type="term" value="P:proteolysis"/>
    <property type="evidence" value="ECO:0007669"/>
    <property type="project" value="UniProtKB-KW"/>
</dbReference>
<evidence type="ECO:0000256" key="10">
    <source>
        <dbReference type="SAM" id="Phobius"/>
    </source>
</evidence>
<evidence type="ECO:0000256" key="5">
    <source>
        <dbReference type="ARBA" id="ARBA00022801"/>
    </source>
</evidence>
<keyword evidence="3 10" id="KW-0812">Transmembrane</keyword>
<dbReference type="EMBL" id="JABMIG020000209">
    <property type="protein sequence ID" value="KAL3785789.1"/>
    <property type="molecule type" value="Genomic_DNA"/>
</dbReference>
<feature type="compositionally biased region" description="Basic residues" evidence="9">
    <location>
        <begin position="763"/>
        <end position="774"/>
    </location>
</feature>
<proteinExistence type="inferred from homology"/>
<evidence type="ECO:0000256" key="4">
    <source>
        <dbReference type="ARBA" id="ARBA00022729"/>
    </source>
</evidence>
<evidence type="ECO:0000256" key="11">
    <source>
        <dbReference type="SAM" id="SignalP"/>
    </source>
</evidence>
<dbReference type="GO" id="GO:0012505">
    <property type="term" value="C:endomembrane system"/>
    <property type="evidence" value="ECO:0007669"/>
    <property type="project" value="UniProtKB-SubCell"/>
</dbReference>
<protein>
    <recommendedName>
        <fullName evidence="12">Peptidase A1 domain-containing protein</fullName>
    </recommendedName>
</protein>
<dbReference type="Gene3D" id="2.40.70.10">
    <property type="entry name" value="Acid Proteases"/>
    <property type="match status" value="2"/>
</dbReference>
<feature type="transmembrane region" description="Helical" evidence="10">
    <location>
        <begin position="586"/>
        <end position="606"/>
    </location>
</feature>
<evidence type="ECO:0000313" key="13">
    <source>
        <dbReference type="EMBL" id="KAL3785789.1"/>
    </source>
</evidence>
<name>A0ABD3PDE4_9STRA</name>
<dbReference type="AlphaFoldDB" id="A0ABD3PDE4"/>
<dbReference type="PANTHER" id="PTHR13683:SF375">
    <property type="entry name" value="PEPTIDASE A1 DOMAIN-CONTAINING PROTEIN"/>
    <property type="match status" value="1"/>
</dbReference>
<sequence>MLRDPKKTSASSTVALLALLAASLTPSNPVAVVLAHDTPKETSPAILPAPPHPHQTLTFPLLPHHHLLARHLTEHQQSRRHLPNHAPQQLSSLYQGYGTHYIDIWVGYPNPQRQTAVVDTGSSVTAFPCSSCQNCGNHVDAPFDEARSESFHINPCAGGVEGRPCIYGTCDLTRGEGGGGECWMEHEYSEVGVDEDALASSSSASSGNGSGVSGWKAYEAEDVAYAGGMHDRPVEGGGVQDGFGTDPLSASDFSFALTFGCQTAVSGYFEKQLASGVMGLDRRAQSFWGQMRAQQIIQRAQFSLCFVRQPLASRGGTTAGAVTLGGVDDRLNLTPMVFAKTVTEGGAASFKVRVRKMYLRENGGTSVMYDGKAKYHQLQVDEDALNGDEQFDIDSGTTDTYFTKSLSDDFRRVWTEITQQEYTNDPVKLSDDQLGKLPTVILQLHPHEGGVGDEVKFDNPAEVNGLAGKIDYATPNDVMFAIPAVHYMQHNVKDGTYSARIYLDRDDAAGSILGANAMMGHNILFDIDSGRIGVAESECDYSRLVAETTGTASRTETAAAESSGASGSSNHDESHEICGSLKCKGFMGLACTVFFVLFFVFARRYVTKRDEVFDRSPELEMKSSRTSSGKGGGYSDDESFTGGERGSYRDRVPPPSYSDDRGSRSHSSHHSHSSSSRRGSNDDGSYRSSSSNNPNYRIAGDTSRGERSHHSTGGSIQSHHSTRSQRSHQSTQSNRTSSSYRSSGDKSSATRGSHGSGGSRESHRSHRSGSSHRSNRGDRYYEQERGSSSRRDRYDDYNDEISRPPSIS</sequence>
<dbReference type="Proteomes" id="UP001516023">
    <property type="component" value="Unassembled WGS sequence"/>
</dbReference>
<feature type="region of interest" description="Disordered" evidence="9">
    <location>
        <begin position="616"/>
        <end position="808"/>
    </location>
</feature>
<comment type="subcellular location">
    <subcellularLocation>
        <location evidence="8">Endomembrane system</location>
        <topology evidence="8">Single-pass type I membrane protein</topology>
    </subcellularLocation>
</comment>
<dbReference type="Pfam" id="PF14543">
    <property type="entry name" value="TAXi_N"/>
    <property type="match status" value="1"/>
</dbReference>
<feature type="compositionally biased region" description="Basic and acidic residues" evidence="9">
    <location>
        <begin position="775"/>
        <end position="802"/>
    </location>
</feature>
<gene>
    <name evidence="13" type="ORF">HJC23_007345</name>
</gene>
<dbReference type="InterPro" id="IPR033121">
    <property type="entry name" value="PEPTIDASE_A1"/>
</dbReference>
<evidence type="ECO:0000256" key="9">
    <source>
        <dbReference type="SAM" id="MobiDB-lite"/>
    </source>
</evidence>
<evidence type="ECO:0000256" key="1">
    <source>
        <dbReference type="ARBA" id="ARBA00007447"/>
    </source>
</evidence>
<dbReference type="PANTHER" id="PTHR13683">
    <property type="entry name" value="ASPARTYL PROTEASES"/>
    <property type="match status" value="1"/>
</dbReference>
<dbReference type="PROSITE" id="PS00141">
    <property type="entry name" value="ASP_PROTEASE"/>
    <property type="match status" value="1"/>
</dbReference>
<evidence type="ECO:0000259" key="12">
    <source>
        <dbReference type="PROSITE" id="PS51767"/>
    </source>
</evidence>
<dbReference type="GO" id="GO:0008233">
    <property type="term" value="F:peptidase activity"/>
    <property type="evidence" value="ECO:0007669"/>
    <property type="project" value="UniProtKB-KW"/>
</dbReference>
<dbReference type="PROSITE" id="PS51767">
    <property type="entry name" value="PEPTIDASE_A1"/>
    <property type="match status" value="1"/>
</dbReference>
<dbReference type="FunFam" id="2.40.70.10:FF:000225">
    <property type="entry name" value="Predicted protein"/>
    <property type="match status" value="1"/>
</dbReference>
<feature type="compositionally biased region" description="Basic and acidic residues" evidence="9">
    <location>
        <begin position="646"/>
        <end position="663"/>
    </location>
</feature>
<dbReference type="InterPro" id="IPR021109">
    <property type="entry name" value="Peptidase_aspartic_dom_sf"/>
</dbReference>
<reference evidence="13 14" key="1">
    <citation type="journal article" date="2020" name="G3 (Bethesda)">
        <title>Improved Reference Genome for Cyclotella cryptica CCMP332, a Model for Cell Wall Morphogenesis, Salinity Adaptation, and Lipid Production in Diatoms (Bacillariophyta).</title>
        <authorList>
            <person name="Roberts W.R."/>
            <person name="Downey K.M."/>
            <person name="Ruck E.C."/>
            <person name="Traller J.C."/>
            <person name="Alverson A.J."/>
        </authorList>
    </citation>
    <scope>NUCLEOTIDE SEQUENCE [LARGE SCALE GENOMIC DNA]</scope>
    <source>
        <strain evidence="13 14">CCMP332</strain>
    </source>
</reference>
<feature type="compositionally biased region" description="Low complexity" evidence="9">
    <location>
        <begin position="727"/>
        <end position="753"/>
    </location>
</feature>
<keyword evidence="6 10" id="KW-1133">Transmembrane helix</keyword>
<evidence type="ECO:0000256" key="3">
    <source>
        <dbReference type="ARBA" id="ARBA00022692"/>
    </source>
</evidence>
<dbReference type="InterPro" id="IPR001969">
    <property type="entry name" value="Aspartic_peptidase_AS"/>
</dbReference>
<feature type="domain" description="Peptidase A1" evidence="12">
    <location>
        <begin position="100"/>
        <end position="535"/>
    </location>
</feature>
<dbReference type="InterPro" id="IPR001461">
    <property type="entry name" value="Aspartic_peptidase_A1"/>
</dbReference>
<keyword evidence="7 10" id="KW-0472">Membrane</keyword>
<feature type="signal peptide" evidence="11">
    <location>
        <begin position="1"/>
        <end position="35"/>
    </location>
</feature>
<accession>A0ABD3PDE4</accession>
<comment type="caution">
    <text evidence="13">The sequence shown here is derived from an EMBL/GenBank/DDBJ whole genome shotgun (WGS) entry which is preliminary data.</text>
</comment>
<keyword evidence="2" id="KW-0645">Protease</keyword>
<dbReference type="InterPro" id="IPR032861">
    <property type="entry name" value="TAXi_N"/>
</dbReference>
<evidence type="ECO:0000313" key="14">
    <source>
        <dbReference type="Proteomes" id="UP001516023"/>
    </source>
</evidence>